<dbReference type="AlphaFoldDB" id="A0A1F8EZD1"/>
<dbReference type="InterPro" id="IPR003669">
    <property type="entry name" value="Thymidylate_synthase_ThyX"/>
</dbReference>
<proteinExistence type="predicted"/>
<dbReference type="GO" id="GO:0050797">
    <property type="term" value="F:thymidylate synthase (FAD) activity"/>
    <property type="evidence" value="ECO:0007669"/>
    <property type="project" value="InterPro"/>
</dbReference>
<dbReference type="Pfam" id="PF02511">
    <property type="entry name" value="Thy1"/>
    <property type="match status" value="1"/>
</dbReference>
<organism evidence="1 2">
    <name type="scientific">Candidatus Yanofskybacteria bacterium RIFCSPHIGHO2_02_FULL_38_22b</name>
    <dbReference type="NCBI Taxonomy" id="1802673"/>
    <lineage>
        <taxon>Bacteria</taxon>
        <taxon>Candidatus Yanofskyibacteriota</taxon>
    </lineage>
</organism>
<protein>
    <submittedName>
        <fullName evidence="1">Uncharacterized protein</fullName>
    </submittedName>
</protein>
<sequence>MDNFPDEFREQLDLAIQIRREALVPIFTEREKRILGRVFSNTDKNTYFIYGLPEELVTTLLARYSRIKNPRGLRGLFLDDFVTNIPIIGKIFTDPEGFLKEYGEVENRPGVRIVDIPVEELEKLMGMGFSLGYYGSVVTIQKIKEFLTKFLDAYGHNSIARMGIVHLALENISILAAKTVEWARPGAGYIELSTRFVDMRAKELYPAWRFFTSYYRKAESIEKHAMACMGAYEDLYPVCVVHFEREFAHLDPSKAAITGKVCDSLGNLLPCSTLTSLGVSMMGEAYQSVVRHLIADANPECAALAFEIIEEAKKVGNRILLGNHYMPGATDHIQYQFWIRDYPNSSQEIRPDVFVKRDYLVPNALALESIIKMSGANIDATFLEARNLFNDLGKRNSGHESYEKLPDWFEHASGIFSGLMSFRSWRDLQRMGFCTHKRGWVTPNLGMYLPPDMPQEFIEKYSELHLCERFLCDSDLTTSMYGFRMLAQYAYMVGNFVPYIVGANLREWEFVNWQRTKWGVNEEVRKVVLRTEEFLRYEYPWWERISRADTTWEYVFARGPKAIPKK</sequence>
<dbReference type="SUPFAM" id="SSF69796">
    <property type="entry name" value="Thymidylate synthase-complementing protein Thy1"/>
    <property type="match status" value="2"/>
</dbReference>
<dbReference type="GO" id="GO:0006231">
    <property type="term" value="P:dTMP biosynthetic process"/>
    <property type="evidence" value="ECO:0007669"/>
    <property type="project" value="InterPro"/>
</dbReference>
<dbReference type="EMBL" id="MGJN01000020">
    <property type="protein sequence ID" value="OGN06215.1"/>
    <property type="molecule type" value="Genomic_DNA"/>
</dbReference>
<evidence type="ECO:0000313" key="2">
    <source>
        <dbReference type="Proteomes" id="UP000176834"/>
    </source>
</evidence>
<gene>
    <name evidence="1" type="ORF">A3B86_03795</name>
</gene>
<evidence type="ECO:0000313" key="1">
    <source>
        <dbReference type="EMBL" id="OGN06215.1"/>
    </source>
</evidence>
<dbReference type="Proteomes" id="UP000176834">
    <property type="component" value="Unassembled WGS sequence"/>
</dbReference>
<comment type="caution">
    <text evidence="1">The sequence shown here is derived from an EMBL/GenBank/DDBJ whole genome shotgun (WGS) entry which is preliminary data.</text>
</comment>
<name>A0A1F8EZD1_9BACT</name>
<dbReference type="Gene3D" id="3.30.1360.170">
    <property type="match status" value="1"/>
</dbReference>
<accession>A0A1F8EZD1</accession>
<reference evidence="1 2" key="1">
    <citation type="journal article" date="2016" name="Nat. Commun.">
        <title>Thousands of microbial genomes shed light on interconnected biogeochemical processes in an aquifer system.</title>
        <authorList>
            <person name="Anantharaman K."/>
            <person name="Brown C.T."/>
            <person name="Hug L.A."/>
            <person name="Sharon I."/>
            <person name="Castelle C.J."/>
            <person name="Probst A.J."/>
            <person name="Thomas B.C."/>
            <person name="Singh A."/>
            <person name="Wilkins M.J."/>
            <person name="Karaoz U."/>
            <person name="Brodie E.L."/>
            <person name="Williams K.H."/>
            <person name="Hubbard S.S."/>
            <person name="Banfield J.F."/>
        </authorList>
    </citation>
    <scope>NUCLEOTIDE SEQUENCE [LARGE SCALE GENOMIC DNA]</scope>
</reference>
<dbReference type="GO" id="GO:0050660">
    <property type="term" value="F:flavin adenine dinucleotide binding"/>
    <property type="evidence" value="ECO:0007669"/>
    <property type="project" value="InterPro"/>
</dbReference>
<dbReference type="InterPro" id="IPR036098">
    <property type="entry name" value="Thymidylate_synthase_ThyX_sf"/>
</dbReference>